<dbReference type="GO" id="GO:0012505">
    <property type="term" value="C:endomembrane system"/>
    <property type="evidence" value="ECO:0007669"/>
    <property type="project" value="UniProtKB-SubCell"/>
</dbReference>
<dbReference type="Proteomes" id="UP000198736">
    <property type="component" value="Unassembled WGS sequence"/>
</dbReference>
<protein>
    <recommendedName>
        <fullName evidence="5">DUF1232 domain-containing protein</fullName>
    </recommendedName>
</protein>
<keyword evidence="2" id="KW-0812">Transmembrane</keyword>
<keyword evidence="4" id="KW-0472">Membrane</keyword>
<evidence type="ECO:0000256" key="2">
    <source>
        <dbReference type="ARBA" id="ARBA00022692"/>
    </source>
</evidence>
<evidence type="ECO:0000259" key="5">
    <source>
        <dbReference type="Pfam" id="PF06803"/>
    </source>
</evidence>
<evidence type="ECO:0000313" key="6">
    <source>
        <dbReference type="EMBL" id="CUS38960.1"/>
    </source>
</evidence>
<name>A0A0S4LQS9_9BACT</name>
<sequence length="101" mass="11450">MKASMRFFEALRMIGRLWSDLPLLVRLLRAWKEGSYRGLSVRTLASLAIALLYVLSPVDMIPDFIPGIGLIDDAAVLALLLHSIAQDLATFRVWEQHRVKM</sequence>
<keyword evidence="7" id="KW-1185">Reference proteome</keyword>
<dbReference type="EMBL" id="CZPZ01000033">
    <property type="protein sequence ID" value="CUS38960.1"/>
    <property type="molecule type" value="Genomic_DNA"/>
</dbReference>
<evidence type="ECO:0000256" key="1">
    <source>
        <dbReference type="ARBA" id="ARBA00004127"/>
    </source>
</evidence>
<evidence type="ECO:0000256" key="4">
    <source>
        <dbReference type="ARBA" id="ARBA00023136"/>
    </source>
</evidence>
<evidence type="ECO:0000313" key="7">
    <source>
        <dbReference type="Proteomes" id="UP000198736"/>
    </source>
</evidence>
<organism evidence="6 7">
    <name type="scientific">Candidatus Nitrospira nitrificans</name>
    <dbReference type="NCBI Taxonomy" id="1742973"/>
    <lineage>
        <taxon>Bacteria</taxon>
        <taxon>Pseudomonadati</taxon>
        <taxon>Nitrospirota</taxon>
        <taxon>Nitrospiria</taxon>
        <taxon>Nitrospirales</taxon>
        <taxon>Nitrospiraceae</taxon>
        <taxon>Nitrospira</taxon>
    </lineage>
</organism>
<gene>
    <name evidence="6" type="ORF">COMA2_60072</name>
</gene>
<evidence type="ECO:0000256" key="3">
    <source>
        <dbReference type="ARBA" id="ARBA00022989"/>
    </source>
</evidence>
<dbReference type="RefSeq" id="WP_175304681.1">
    <property type="nucleotide sequence ID" value="NZ_CZPZ01000033.1"/>
</dbReference>
<comment type="subcellular location">
    <subcellularLocation>
        <location evidence="1">Endomembrane system</location>
        <topology evidence="1">Multi-pass membrane protein</topology>
    </subcellularLocation>
</comment>
<accession>A0A0S4LQS9</accession>
<dbReference type="STRING" id="1742973.COMA2_60072"/>
<keyword evidence="3" id="KW-1133">Transmembrane helix</keyword>
<dbReference type="InterPro" id="IPR010652">
    <property type="entry name" value="DUF1232"/>
</dbReference>
<feature type="domain" description="DUF1232" evidence="5">
    <location>
        <begin position="44"/>
        <end position="79"/>
    </location>
</feature>
<proteinExistence type="predicted"/>
<dbReference type="Pfam" id="PF06803">
    <property type="entry name" value="DUF1232"/>
    <property type="match status" value="1"/>
</dbReference>
<reference evidence="7" key="1">
    <citation type="submission" date="2015-10" db="EMBL/GenBank/DDBJ databases">
        <authorList>
            <person name="Luecker S."/>
            <person name="Luecker S."/>
        </authorList>
    </citation>
    <scope>NUCLEOTIDE SEQUENCE [LARGE SCALE GENOMIC DNA]</scope>
</reference>
<dbReference type="AlphaFoldDB" id="A0A0S4LQS9"/>